<evidence type="ECO:0008006" key="4">
    <source>
        <dbReference type="Google" id="ProtNLM"/>
    </source>
</evidence>
<evidence type="ECO:0000313" key="3">
    <source>
        <dbReference type="Proteomes" id="UP001596154"/>
    </source>
</evidence>
<keyword evidence="1" id="KW-0732">Signal</keyword>
<accession>A0ABW0UIA9</accession>
<dbReference type="EMBL" id="JBHSNY010000001">
    <property type="protein sequence ID" value="MFC5632708.1"/>
    <property type="molecule type" value="Genomic_DNA"/>
</dbReference>
<evidence type="ECO:0000313" key="2">
    <source>
        <dbReference type="EMBL" id="MFC5632708.1"/>
    </source>
</evidence>
<organism evidence="2 3">
    <name type="scientific">Streptomyces bullii</name>
    <dbReference type="NCBI Taxonomy" id="349910"/>
    <lineage>
        <taxon>Bacteria</taxon>
        <taxon>Bacillati</taxon>
        <taxon>Actinomycetota</taxon>
        <taxon>Actinomycetes</taxon>
        <taxon>Kitasatosporales</taxon>
        <taxon>Streptomycetaceae</taxon>
        <taxon>Streptomyces</taxon>
    </lineage>
</organism>
<gene>
    <name evidence="2" type="ORF">ACFPZJ_02660</name>
</gene>
<evidence type="ECO:0000256" key="1">
    <source>
        <dbReference type="SAM" id="SignalP"/>
    </source>
</evidence>
<name>A0ABW0UIA9_9ACTN</name>
<dbReference type="Proteomes" id="UP001596154">
    <property type="component" value="Unassembled WGS sequence"/>
</dbReference>
<keyword evidence="3" id="KW-1185">Reference proteome</keyword>
<dbReference type="PROSITE" id="PS51257">
    <property type="entry name" value="PROKAR_LIPOPROTEIN"/>
    <property type="match status" value="1"/>
</dbReference>
<dbReference type="RefSeq" id="WP_381016551.1">
    <property type="nucleotide sequence ID" value="NZ_JBHSNY010000001.1"/>
</dbReference>
<comment type="caution">
    <text evidence="2">The sequence shown here is derived from an EMBL/GenBank/DDBJ whole genome shotgun (WGS) entry which is preliminary data.</text>
</comment>
<reference evidence="3" key="1">
    <citation type="journal article" date="2019" name="Int. J. Syst. Evol. Microbiol.">
        <title>The Global Catalogue of Microorganisms (GCM) 10K type strain sequencing project: providing services to taxonomists for standard genome sequencing and annotation.</title>
        <authorList>
            <consortium name="The Broad Institute Genomics Platform"/>
            <consortium name="The Broad Institute Genome Sequencing Center for Infectious Disease"/>
            <person name="Wu L."/>
            <person name="Ma J."/>
        </authorList>
    </citation>
    <scope>NUCLEOTIDE SEQUENCE [LARGE SCALE GENOMIC DNA]</scope>
    <source>
        <strain evidence="3">CGMCC 4.7248</strain>
    </source>
</reference>
<sequence length="83" mass="8154">MHKLKKAAAVAAMVGGMGLVGGGVAQACEKDGDPYPGAVAIGNLQAVECGQAFESGDITLTPGAGDFEAETGNQCTVIGSVED</sequence>
<proteinExistence type="predicted"/>
<protein>
    <recommendedName>
        <fullName evidence="4">Secreted protein</fullName>
    </recommendedName>
</protein>
<feature type="chain" id="PRO_5046124880" description="Secreted protein" evidence="1">
    <location>
        <begin position="28"/>
        <end position="83"/>
    </location>
</feature>
<feature type="signal peptide" evidence="1">
    <location>
        <begin position="1"/>
        <end position="27"/>
    </location>
</feature>